<name>A0A8E5KHD2_9CAUD</name>
<organism evidence="1 2">
    <name type="scientific">Ralstonia phage vB_RsoP_BMB50</name>
    <dbReference type="NCBI Taxonomy" id="2834269"/>
    <lineage>
        <taxon>Viruses</taxon>
        <taxon>Duplodnaviria</taxon>
        <taxon>Heunggongvirae</taxon>
        <taxon>Uroviricota</taxon>
        <taxon>Caudoviricetes</taxon>
        <taxon>Autographivirales</taxon>
        <taxon>Autonotataviridae</taxon>
        <taxon>Okabevirinae</taxon>
        <taxon>Hongshanvirus</taxon>
        <taxon>Hongshanvirus BMB50</taxon>
    </lineage>
</organism>
<evidence type="ECO:0000313" key="2">
    <source>
        <dbReference type="Proteomes" id="UP000694260"/>
    </source>
</evidence>
<accession>A0A8E5KHD2</accession>
<dbReference type="Proteomes" id="UP000694260">
    <property type="component" value="Segment"/>
</dbReference>
<dbReference type="EMBL" id="MW965453">
    <property type="protein sequence ID" value="QVE65543.1"/>
    <property type="molecule type" value="Genomic_DNA"/>
</dbReference>
<reference evidence="1" key="1">
    <citation type="submission" date="2021-04" db="EMBL/GenBank/DDBJ databases">
        <title>Genomic characterization of the novel lytic bacteriophage vB_RsoP_BMB50 infecting Ralstonia solanacearum.</title>
        <authorList>
            <person name="Wang K."/>
            <person name="Liu Q."/>
            <person name="Dong Z."/>
            <person name="Sun M."/>
            <person name="Peng D."/>
        </authorList>
    </citation>
    <scope>NUCLEOTIDE SEQUENCE</scope>
</reference>
<keyword evidence="2" id="KW-1185">Reference proteome</keyword>
<proteinExistence type="predicted"/>
<protein>
    <submittedName>
        <fullName evidence="1">Uncharacterized protein</fullName>
    </submittedName>
</protein>
<evidence type="ECO:0000313" key="1">
    <source>
        <dbReference type="EMBL" id="QVE65543.1"/>
    </source>
</evidence>
<sequence length="40" mass="4715">MIVTIRRVVERFNDSKIPLTTTLEVRLFGVLIFDYRTMAV</sequence>